<dbReference type="PROSITE" id="PS00211">
    <property type="entry name" value="ABC_TRANSPORTER_1"/>
    <property type="match status" value="1"/>
</dbReference>
<sequence>MSSENLIETVNLSKHFKVHNGLGRKRTLKAVDGVSLTLKKGETLGIVGESGCGKSTLGRTITRLYDASGGKILFEDVDITEMKGSAFRIYQKKMQIIFQDPYSSLNPSMNVREILSEPLNIHTKLAGKELNEKIEETLEVVGLTKASIEKFPHEFSGGQRQRIGIARAISVEPDFILCDEPISALDVSIQAQIVNTLEKLQEKMGVSYLFIAHDLSMVKHISHKIGVMYLGKIVEVSDTLELYKNPLHPYSQALLDSIPKIGSISNFDKILSGDIPSPIDLPQGCRFQSRCKYVMKKCREREPALTPVSKDHAVACHLYDEV</sequence>
<keyword evidence="3 5" id="KW-0067">ATP-binding</keyword>
<dbReference type="Pfam" id="PF08352">
    <property type="entry name" value="oligo_HPY"/>
    <property type="match status" value="1"/>
</dbReference>
<reference evidence="5 6" key="1">
    <citation type="submission" date="2019-02" db="EMBL/GenBank/DDBJ databases">
        <title>Complete Genome Sequence and Methylome Analysis of free living Spirochaetas.</title>
        <authorList>
            <person name="Fomenkov A."/>
            <person name="Dubinina G."/>
            <person name="Leshcheva N."/>
            <person name="Mikheeva N."/>
            <person name="Grabovich M."/>
            <person name="Vincze T."/>
            <person name="Roberts R.J."/>
        </authorList>
    </citation>
    <scope>NUCLEOTIDE SEQUENCE [LARGE SCALE GENOMIC DNA]</scope>
    <source>
        <strain evidence="5 6">K2</strain>
    </source>
</reference>
<dbReference type="CDD" id="cd03257">
    <property type="entry name" value="ABC_NikE_OppD_transporters"/>
    <property type="match status" value="1"/>
</dbReference>
<dbReference type="GO" id="GO:0015833">
    <property type="term" value="P:peptide transport"/>
    <property type="evidence" value="ECO:0007669"/>
    <property type="project" value="InterPro"/>
</dbReference>
<dbReference type="Gene3D" id="3.40.50.300">
    <property type="entry name" value="P-loop containing nucleotide triphosphate hydrolases"/>
    <property type="match status" value="1"/>
</dbReference>
<evidence type="ECO:0000259" key="4">
    <source>
        <dbReference type="PROSITE" id="PS50893"/>
    </source>
</evidence>
<dbReference type="RefSeq" id="WP_149486346.1">
    <property type="nucleotide sequence ID" value="NZ_CP036150.1"/>
</dbReference>
<dbReference type="PANTHER" id="PTHR43776:SF12">
    <property type="entry name" value="OLIGOPEPTIDE ABC TRANSPORTER, ATP-BINDING PROTEIN"/>
    <property type="match status" value="1"/>
</dbReference>
<dbReference type="InterPro" id="IPR003439">
    <property type="entry name" value="ABC_transporter-like_ATP-bd"/>
</dbReference>
<dbReference type="KEGG" id="ock:EXM22_09805"/>
<keyword evidence="2" id="KW-0547">Nucleotide-binding</keyword>
<dbReference type="GO" id="GO:0016887">
    <property type="term" value="F:ATP hydrolysis activity"/>
    <property type="evidence" value="ECO:0007669"/>
    <property type="project" value="InterPro"/>
</dbReference>
<dbReference type="InterPro" id="IPR013563">
    <property type="entry name" value="Oligopep_ABC_C"/>
</dbReference>
<evidence type="ECO:0000313" key="6">
    <source>
        <dbReference type="Proteomes" id="UP000324209"/>
    </source>
</evidence>
<organism evidence="5 6">
    <name type="scientific">Oceanispirochaeta crateris</name>
    <dbReference type="NCBI Taxonomy" id="2518645"/>
    <lineage>
        <taxon>Bacteria</taxon>
        <taxon>Pseudomonadati</taxon>
        <taxon>Spirochaetota</taxon>
        <taxon>Spirochaetia</taxon>
        <taxon>Spirochaetales</taxon>
        <taxon>Spirochaetaceae</taxon>
        <taxon>Oceanispirochaeta</taxon>
    </lineage>
</organism>
<dbReference type="AlphaFoldDB" id="A0A5C1QNX2"/>
<evidence type="ECO:0000256" key="1">
    <source>
        <dbReference type="ARBA" id="ARBA00022448"/>
    </source>
</evidence>
<dbReference type="Proteomes" id="UP000324209">
    <property type="component" value="Chromosome"/>
</dbReference>
<dbReference type="GO" id="GO:0005524">
    <property type="term" value="F:ATP binding"/>
    <property type="evidence" value="ECO:0007669"/>
    <property type="project" value="UniProtKB-KW"/>
</dbReference>
<accession>A0A5C1QNX2</accession>
<evidence type="ECO:0000256" key="2">
    <source>
        <dbReference type="ARBA" id="ARBA00022741"/>
    </source>
</evidence>
<evidence type="ECO:0000313" key="5">
    <source>
        <dbReference type="EMBL" id="QEN08266.1"/>
    </source>
</evidence>
<dbReference type="InterPro" id="IPR050319">
    <property type="entry name" value="ABC_transp_ATP-bind"/>
</dbReference>
<keyword evidence="6" id="KW-1185">Reference proteome</keyword>
<feature type="domain" description="ABC transporter" evidence="4">
    <location>
        <begin position="7"/>
        <end position="255"/>
    </location>
</feature>
<dbReference type="InterPro" id="IPR003593">
    <property type="entry name" value="AAA+_ATPase"/>
</dbReference>
<dbReference type="PROSITE" id="PS50893">
    <property type="entry name" value="ABC_TRANSPORTER_2"/>
    <property type="match status" value="1"/>
</dbReference>
<proteinExistence type="predicted"/>
<name>A0A5C1QNX2_9SPIO</name>
<dbReference type="Pfam" id="PF00005">
    <property type="entry name" value="ABC_tran"/>
    <property type="match status" value="1"/>
</dbReference>
<keyword evidence="1" id="KW-0813">Transport</keyword>
<dbReference type="PANTHER" id="PTHR43776">
    <property type="entry name" value="TRANSPORT ATP-BINDING PROTEIN"/>
    <property type="match status" value="1"/>
</dbReference>
<dbReference type="OrthoDB" id="337094at2"/>
<dbReference type="SMART" id="SM00382">
    <property type="entry name" value="AAA"/>
    <property type="match status" value="1"/>
</dbReference>
<dbReference type="SUPFAM" id="SSF52540">
    <property type="entry name" value="P-loop containing nucleoside triphosphate hydrolases"/>
    <property type="match status" value="1"/>
</dbReference>
<dbReference type="NCBIfam" id="TIGR01727">
    <property type="entry name" value="oligo_HPY"/>
    <property type="match status" value="1"/>
</dbReference>
<gene>
    <name evidence="5" type="ORF">EXM22_09805</name>
</gene>
<dbReference type="InterPro" id="IPR017871">
    <property type="entry name" value="ABC_transporter-like_CS"/>
</dbReference>
<dbReference type="EMBL" id="CP036150">
    <property type="protein sequence ID" value="QEN08266.1"/>
    <property type="molecule type" value="Genomic_DNA"/>
</dbReference>
<dbReference type="InterPro" id="IPR027417">
    <property type="entry name" value="P-loop_NTPase"/>
</dbReference>
<dbReference type="GO" id="GO:0055085">
    <property type="term" value="P:transmembrane transport"/>
    <property type="evidence" value="ECO:0007669"/>
    <property type="project" value="UniProtKB-ARBA"/>
</dbReference>
<evidence type="ECO:0000256" key="3">
    <source>
        <dbReference type="ARBA" id="ARBA00022840"/>
    </source>
</evidence>
<protein>
    <submittedName>
        <fullName evidence="5">ABC transporter ATP-binding protein</fullName>
    </submittedName>
</protein>
<dbReference type="FunFam" id="3.40.50.300:FF:000016">
    <property type="entry name" value="Oligopeptide ABC transporter ATP-binding component"/>
    <property type="match status" value="1"/>
</dbReference>